<gene>
    <name evidence="1" type="ORF">GALMADRAFT_143451</name>
</gene>
<evidence type="ECO:0000313" key="1">
    <source>
        <dbReference type="EMBL" id="KDR72126.1"/>
    </source>
</evidence>
<reference evidence="2" key="1">
    <citation type="journal article" date="2014" name="Proc. Natl. Acad. Sci. U.S.A.">
        <title>Extensive sampling of basidiomycete genomes demonstrates inadequacy of the white-rot/brown-rot paradigm for wood decay fungi.</title>
        <authorList>
            <person name="Riley R."/>
            <person name="Salamov A.A."/>
            <person name="Brown D.W."/>
            <person name="Nagy L.G."/>
            <person name="Floudas D."/>
            <person name="Held B.W."/>
            <person name="Levasseur A."/>
            <person name="Lombard V."/>
            <person name="Morin E."/>
            <person name="Otillar R."/>
            <person name="Lindquist E.A."/>
            <person name="Sun H."/>
            <person name="LaButti K.M."/>
            <person name="Schmutz J."/>
            <person name="Jabbour D."/>
            <person name="Luo H."/>
            <person name="Baker S.E."/>
            <person name="Pisabarro A.G."/>
            <person name="Walton J.D."/>
            <person name="Blanchette R.A."/>
            <person name="Henrissat B."/>
            <person name="Martin F."/>
            <person name="Cullen D."/>
            <person name="Hibbett D.S."/>
            <person name="Grigoriev I.V."/>
        </authorList>
    </citation>
    <scope>NUCLEOTIDE SEQUENCE [LARGE SCALE GENOMIC DNA]</scope>
    <source>
        <strain evidence="2">CBS 339.88</strain>
    </source>
</reference>
<accession>A0A067SMI8</accession>
<keyword evidence="2" id="KW-1185">Reference proteome</keyword>
<evidence type="ECO:0000313" key="2">
    <source>
        <dbReference type="Proteomes" id="UP000027222"/>
    </source>
</evidence>
<dbReference type="AlphaFoldDB" id="A0A067SMI8"/>
<sequence length="98" mass="11406">MANGVPGPPRRPLPPRRRQVLHAKLSDKELAHPVKVPPFDVWRKWQRTVIERRPIVTCGNILGHAERQRYKKYIVPIFSSFLQKGYSPEECRARGPSR</sequence>
<name>A0A067SMI8_GALM3</name>
<organism evidence="1 2">
    <name type="scientific">Galerina marginata (strain CBS 339.88)</name>
    <dbReference type="NCBI Taxonomy" id="685588"/>
    <lineage>
        <taxon>Eukaryota</taxon>
        <taxon>Fungi</taxon>
        <taxon>Dikarya</taxon>
        <taxon>Basidiomycota</taxon>
        <taxon>Agaricomycotina</taxon>
        <taxon>Agaricomycetes</taxon>
        <taxon>Agaricomycetidae</taxon>
        <taxon>Agaricales</taxon>
        <taxon>Agaricineae</taxon>
        <taxon>Strophariaceae</taxon>
        <taxon>Galerina</taxon>
    </lineage>
</organism>
<dbReference type="HOGENOM" id="CLU_2333739_0_0_1"/>
<dbReference type="OrthoDB" id="3071397at2759"/>
<proteinExistence type="predicted"/>
<dbReference type="Proteomes" id="UP000027222">
    <property type="component" value="Unassembled WGS sequence"/>
</dbReference>
<protein>
    <submittedName>
        <fullName evidence="1">Uncharacterized protein</fullName>
    </submittedName>
</protein>
<dbReference type="EMBL" id="KL142390">
    <property type="protein sequence ID" value="KDR72126.1"/>
    <property type="molecule type" value="Genomic_DNA"/>
</dbReference>